<comment type="caution">
    <text evidence="12">The sequence shown here is derived from an EMBL/GenBank/DDBJ whole genome shotgun (WGS) entry which is preliminary data.</text>
</comment>
<evidence type="ECO:0000256" key="6">
    <source>
        <dbReference type="ARBA" id="ARBA00022908"/>
    </source>
</evidence>
<dbReference type="GO" id="GO:0003887">
    <property type="term" value="F:DNA-directed DNA polymerase activity"/>
    <property type="evidence" value="ECO:0007669"/>
    <property type="project" value="UniProtKB-KW"/>
</dbReference>
<dbReference type="Pfam" id="PF16670">
    <property type="entry name" value="PI-PLC-C1"/>
    <property type="match status" value="2"/>
</dbReference>
<keyword evidence="9" id="KW-0233">DNA recombination</keyword>
<dbReference type="GO" id="GO:0003676">
    <property type="term" value="F:nucleic acid binding"/>
    <property type="evidence" value="ECO:0007669"/>
    <property type="project" value="InterPro"/>
</dbReference>
<keyword evidence="13" id="KW-1185">Reference proteome</keyword>
<protein>
    <submittedName>
        <fullName evidence="12">Acid phosphatase</fullName>
    </submittedName>
</protein>
<dbReference type="STRING" id="554055.A0A2P6V701"/>
<evidence type="ECO:0000313" key="12">
    <source>
        <dbReference type="EMBL" id="PSC69859.1"/>
    </source>
</evidence>
<evidence type="ECO:0000256" key="8">
    <source>
        <dbReference type="ARBA" id="ARBA00022932"/>
    </source>
</evidence>
<feature type="compositionally biased region" description="Polar residues" evidence="10">
    <location>
        <begin position="1117"/>
        <end position="1127"/>
    </location>
</feature>
<evidence type="ECO:0000256" key="9">
    <source>
        <dbReference type="ARBA" id="ARBA00023172"/>
    </source>
</evidence>
<evidence type="ECO:0000256" key="3">
    <source>
        <dbReference type="ARBA" id="ARBA00022759"/>
    </source>
</evidence>
<feature type="compositionally biased region" description="Pro residues" evidence="10">
    <location>
        <begin position="1170"/>
        <end position="1182"/>
    </location>
</feature>
<feature type="region of interest" description="Disordered" evidence="10">
    <location>
        <begin position="391"/>
        <end position="433"/>
    </location>
</feature>
<feature type="compositionally biased region" description="Low complexity" evidence="10">
    <location>
        <begin position="1202"/>
        <end position="1217"/>
    </location>
</feature>
<feature type="region of interest" description="Disordered" evidence="10">
    <location>
        <begin position="42"/>
        <end position="64"/>
    </location>
</feature>
<dbReference type="AlphaFoldDB" id="A0A2P6V701"/>
<dbReference type="Pfam" id="PF00665">
    <property type="entry name" value="rve"/>
    <property type="match status" value="1"/>
</dbReference>
<dbReference type="GO" id="GO:0004519">
    <property type="term" value="F:endonuclease activity"/>
    <property type="evidence" value="ECO:0007669"/>
    <property type="project" value="UniProtKB-KW"/>
</dbReference>
<evidence type="ECO:0000256" key="2">
    <source>
        <dbReference type="ARBA" id="ARBA00022723"/>
    </source>
</evidence>
<dbReference type="PANTHER" id="PTHR42648:SF11">
    <property type="entry name" value="TRANSPOSON TY4-P GAG-POL POLYPROTEIN"/>
    <property type="match status" value="1"/>
</dbReference>
<feature type="region of interest" description="Disordered" evidence="10">
    <location>
        <begin position="897"/>
        <end position="916"/>
    </location>
</feature>
<keyword evidence="2" id="KW-0479">Metal-binding</keyword>
<dbReference type="PROSITE" id="PS50994">
    <property type="entry name" value="INTEGRASE"/>
    <property type="match status" value="1"/>
</dbReference>
<feature type="domain" description="Integrase catalytic" evidence="11">
    <location>
        <begin position="202"/>
        <end position="368"/>
    </location>
</feature>
<feature type="compositionally biased region" description="Low complexity" evidence="10">
    <location>
        <begin position="898"/>
        <end position="914"/>
    </location>
</feature>
<evidence type="ECO:0000256" key="10">
    <source>
        <dbReference type="SAM" id="MobiDB-lite"/>
    </source>
</evidence>
<dbReference type="GO" id="GO:0015074">
    <property type="term" value="P:DNA integration"/>
    <property type="evidence" value="ECO:0007669"/>
    <property type="project" value="UniProtKB-KW"/>
</dbReference>
<gene>
    <name evidence="12" type="ORF">C2E20_6664</name>
</gene>
<dbReference type="Gene3D" id="3.20.20.190">
    <property type="entry name" value="Phosphatidylinositol (PI) phosphodiesterase"/>
    <property type="match status" value="1"/>
</dbReference>
<organism evidence="12 13">
    <name type="scientific">Micractinium conductrix</name>
    <dbReference type="NCBI Taxonomy" id="554055"/>
    <lineage>
        <taxon>Eukaryota</taxon>
        <taxon>Viridiplantae</taxon>
        <taxon>Chlorophyta</taxon>
        <taxon>core chlorophytes</taxon>
        <taxon>Trebouxiophyceae</taxon>
        <taxon>Chlorellales</taxon>
        <taxon>Chlorellaceae</taxon>
        <taxon>Chlorella clade</taxon>
        <taxon>Micractinium</taxon>
    </lineage>
</organism>
<dbReference type="SUPFAM" id="SSF53098">
    <property type="entry name" value="Ribonuclease H-like"/>
    <property type="match status" value="1"/>
</dbReference>
<dbReference type="InterPro" id="IPR036397">
    <property type="entry name" value="RNaseH_sf"/>
</dbReference>
<keyword evidence="8" id="KW-0239">DNA-directed DNA polymerase</keyword>
<feature type="region of interest" description="Disordered" evidence="10">
    <location>
        <begin position="1113"/>
        <end position="1217"/>
    </location>
</feature>
<keyword evidence="1" id="KW-0540">Nuclease</keyword>
<dbReference type="InterPro" id="IPR012337">
    <property type="entry name" value="RNaseH-like_sf"/>
</dbReference>
<keyword evidence="7" id="KW-0695">RNA-directed DNA polymerase</keyword>
<dbReference type="Gene3D" id="3.30.420.10">
    <property type="entry name" value="Ribonuclease H-like superfamily/Ribonuclease H"/>
    <property type="match status" value="1"/>
</dbReference>
<dbReference type="GO" id="GO:0008081">
    <property type="term" value="F:phosphoric diester hydrolase activity"/>
    <property type="evidence" value="ECO:0007669"/>
    <property type="project" value="InterPro"/>
</dbReference>
<keyword evidence="8" id="KW-0808">Transferase</keyword>
<name>A0A2P6V701_9CHLO</name>
<evidence type="ECO:0000313" key="13">
    <source>
        <dbReference type="Proteomes" id="UP000239649"/>
    </source>
</evidence>
<dbReference type="GO" id="GO:0046872">
    <property type="term" value="F:metal ion binding"/>
    <property type="evidence" value="ECO:0007669"/>
    <property type="project" value="UniProtKB-KW"/>
</dbReference>
<keyword evidence="5" id="KW-0460">Magnesium</keyword>
<proteinExistence type="predicted"/>
<dbReference type="Proteomes" id="UP000239649">
    <property type="component" value="Unassembled WGS sequence"/>
</dbReference>
<dbReference type="InterPro" id="IPR017946">
    <property type="entry name" value="PLC-like_Pdiesterase_TIM-brl"/>
</dbReference>
<evidence type="ECO:0000259" key="11">
    <source>
        <dbReference type="PROSITE" id="PS50994"/>
    </source>
</evidence>
<dbReference type="GO" id="GO:0003964">
    <property type="term" value="F:RNA-directed DNA polymerase activity"/>
    <property type="evidence" value="ECO:0007669"/>
    <property type="project" value="UniProtKB-KW"/>
</dbReference>
<dbReference type="InterPro" id="IPR039537">
    <property type="entry name" value="Retrotran_Ty1/copia-like"/>
</dbReference>
<dbReference type="EMBL" id="LHPF02000023">
    <property type="protein sequence ID" value="PSC69859.1"/>
    <property type="molecule type" value="Genomic_DNA"/>
</dbReference>
<reference evidence="12 13" key="1">
    <citation type="journal article" date="2018" name="Plant J.">
        <title>Genome sequences of Chlorella sorokiniana UTEX 1602 and Micractinium conductrix SAG 241.80: implications to maltose excretion by a green alga.</title>
        <authorList>
            <person name="Arriola M.B."/>
            <person name="Velmurugan N."/>
            <person name="Zhang Y."/>
            <person name="Plunkett M.H."/>
            <person name="Hondzo H."/>
            <person name="Barney B.M."/>
        </authorList>
    </citation>
    <scope>NUCLEOTIDE SEQUENCE [LARGE SCALE GENOMIC DNA]</scope>
    <source>
        <strain evidence="12 13">SAG 241.80</strain>
    </source>
</reference>
<feature type="compositionally biased region" description="Gly residues" evidence="10">
    <location>
        <begin position="1157"/>
        <end position="1166"/>
    </location>
</feature>
<dbReference type="InterPro" id="IPR032075">
    <property type="entry name" value="PI-PLC-C1"/>
</dbReference>
<dbReference type="GO" id="GO:0006310">
    <property type="term" value="P:DNA recombination"/>
    <property type="evidence" value="ECO:0007669"/>
    <property type="project" value="UniProtKB-KW"/>
</dbReference>
<keyword evidence="4" id="KW-0378">Hydrolase</keyword>
<keyword evidence="6" id="KW-0229">DNA integration</keyword>
<evidence type="ECO:0000256" key="7">
    <source>
        <dbReference type="ARBA" id="ARBA00022918"/>
    </source>
</evidence>
<evidence type="ECO:0000256" key="1">
    <source>
        <dbReference type="ARBA" id="ARBA00022722"/>
    </source>
</evidence>
<dbReference type="OrthoDB" id="2017497at2759"/>
<evidence type="ECO:0000256" key="4">
    <source>
        <dbReference type="ARBA" id="ARBA00022801"/>
    </source>
</evidence>
<keyword evidence="8" id="KW-0548">Nucleotidyltransferase</keyword>
<dbReference type="SUPFAM" id="SSF51695">
    <property type="entry name" value="PLC-like phosphodiesterases"/>
    <property type="match status" value="1"/>
</dbReference>
<keyword evidence="3" id="KW-0255">Endonuclease</keyword>
<sequence>MAAAAAVKQQLEDNWSNSRQHNVFPLAQIDYIMRRKRAQQGLTVTQAPAASGRRRRGAGGDQEDAELVLPRWDVEPKELSNRLLRQFHLEKTIDGKEVLLRSVSRNDELGIAVSRKVLVVAAEEVPAFFAKHHGIQGQGWNSPARLFHHLHHAVPTQLMPAPGGQPRLVHGAEGFTVETAKAWCTECPVRADMAAKKPAEKRVVHPIVAIMTLMHLAADLIDLGAGRDERYRYVLVVIDVFSRYCWLYPLASKTTIGVARHLYFQFMRTQVPAKLQTDNGLEFCGKEVKELCELFNVRHAKSMPGHPETNGCVERKNRELKNKIRALLMACPLFDWAFHVLTVMQMVNNSPTSALGGMAPTKALFGTLPSNMNLPLLDDIVRLLGFTSSAEANDADTPPAPATRKGSAAQPKRRRTLSELVLPSDSEDEASDDAALDEATLQIAATASPLGRRSTRTNAGGRLSQLVADELLDEAGEVPTRALPQRATAMRSPSGKRRAATSLLDQLAAIAAECDAADELDKVDDSSDGAGTSADAEAAAILTAHHGAHQEQVLALHVRNRQRIRSQGGKGGAEFDIGDAVLLKPASMGKVGTSTIQRKRLTCRVVGVAEQTGKYHLRCNTGLLKGTYGGGEVLRPAPAESAAELNFAADADSSEAPLVTLTAAGQRGRRRKTPGWGRMRRLTLLLALVAGLLAALPASAQTELCFNQLQVLATHNSYHQAPPQEITGAFGALAGGLLGAWQYSHPPLSAQLAAGVRAFELDVHADPEGGLYGQAAGLRLAGAPGWLSDERYQRPGFKVLHIPDFDFRSSCILLAECLAEVKACSDANPSHLPIRLYIEVKGPGQVEGLGASVATLLQTLLDASPAEGPDSFVQVPPTTAQTFQQLQAELLAAFSPNSTAPSGTSAAGATSGHGQLLTPDDVRAALGAPPGADLRQLLLRPPTEQPCPWPPLASLRGKVLAVLVLYGGTADVAALEEAYPDLVGSLMWVEQGSPTPAGQSVFRSEAVSRLSSGDSLASDLPADADAQVAALAAEVRAAVAEGYLVRSRTDADTVEARAGYTARRDAIIAAGPQVVASDFVLPAALQCADDGTPLLPSPPTDYNVTLPGALEARCLSGSPSDGTTSAPTAPAADGRPTDGVWCGPLEAAPPGRVRLLDGGGGGGGQGSAAPLPPASLPPPPETPRAGDADSSGVGRVDGDSGGAAPSSSSIGTPLSGSRPQLRLPACLLAATAALAAQLAAA</sequence>
<dbReference type="InterPro" id="IPR001584">
    <property type="entry name" value="Integrase_cat-core"/>
</dbReference>
<evidence type="ECO:0000256" key="5">
    <source>
        <dbReference type="ARBA" id="ARBA00022842"/>
    </source>
</evidence>
<dbReference type="PANTHER" id="PTHR42648">
    <property type="entry name" value="TRANSPOSASE, PUTATIVE-RELATED"/>
    <property type="match status" value="1"/>
</dbReference>
<dbReference type="GO" id="GO:0006629">
    <property type="term" value="P:lipid metabolic process"/>
    <property type="evidence" value="ECO:0007669"/>
    <property type="project" value="InterPro"/>
</dbReference>
<accession>A0A2P6V701</accession>